<evidence type="ECO:0000313" key="3">
    <source>
        <dbReference type="Proteomes" id="UP001458946"/>
    </source>
</evidence>
<evidence type="ECO:0000313" key="2">
    <source>
        <dbReference type="EMBL" id="GAA5504407.1"/>
    </source>
</evidence>
<reference evidence="2 3" key="1">
    <citation type="submission" date="2024-02" db="EMBL/GenBank/DDBJ databases">
        <title>Deinococcus xinjiangensis NBRC 107630.</title>
        <authorList>
            <person name="Ichikawa N."/>
            <person name="Katano-Makiyama Y."/>
            <person name="Hidaka K."/>
        </authorList>
    </citation>
    <scope>NUCLEOTIDE SEQUENCE [LARGE SCALE GENOMIC DNA]</scope>
    <source>
        <strain evidence="2 3">NBRC 107630</strain>
    </source>
</reference>
<comment type="caution">
    <text evidence="2">The sequence shown here is derived from an EMBL/GenBank/DDBJ whole genome shotgun (WGS) entry which is preliminary data.</text>
</comment>
<organism evidence="2 3">
    <name type="scientific">Deinococcus xinjiangensis</name>
    <dbReference type="NCBI Taxonomy" id="457454"/>
    <lineage>
        <taxon>Bacteria</taxon>
        <taxon>Thermotogati</taxon>
        <taxon>Deinococcota</taxon>
        <taxon>Deinococci</taxon>
        <taxon>Deinococcales</taxon>
        <taxon>Deinococcaceae</taxon>
        <taxon>Deinococcus</taxon>
    </lineage>
</organism>
<dbReference type="PANTHER" id="PTHR46889">
    <property type="entry name" value="TRANSPOSASE INSF FOR INSERTION SEQUENCE IS3B-RELATED"/>
    <property type="match status" value="1"/>
</dbReference>
<dbReference type="InterPro" id="IPR050900">
    <property type="entry name" value="Transposase_IS3/IS150/IS904"/>
</dbReference>
<protein>
    <recommendedName>
        <fullName evidence="1">Integrase catalytic domain-containing protein</fullName>
    </recommendedName>
</protein>
<dbReference type="Gene3D" id="3.30.420.10">
    <property type="entry name" value="Ribonuclease H-like superfamily/Ribonuclease H"/>
    <property type="match status" value="1"/>
</dbReference>
<name>A0ABP9VGR4_9DEIO</name>
<feature type="domain" description="Integrase catalytic" evidence="1">
    <location>
        <begin position="18"/>
        <end position="72"/>
    </location>
</feature>
<gene>
    <name evidence="2" type="ORF">Dxin01_04177</name>
</gene>
<accession>A0ABP9VGR4</accession>
<dbReference type="InterPro" id="IPR012337">
    <property type="entry name" value="RNaseH-like_sf"/>
</dbReference>
<evidence type="ECO:0000259" key="1">
    <source>
        <dbReference type="Pfam" id="PF13333"/>
    </source>
</evidence>
<keyword evidence="3" id="KW-1185">Reference proteome</keyword>
<dbReference type="Proteomes" id="UP001458946">
    <property type="component" value="Unassembled WGS sequence"/>
</dbReference>
<proteinExistence type="predicted"/>
<dbReference type="PANTHER" id="PTHR46889:SF4">
    <property type="entry name" value="TRANSPOSASE INSO FOR INSERTION SEQUENCE ELEMENT IS911B-RELATED"/>
    <property type="match status" value="1"/>
</dbReference>
<dbReference type="Pfam" id="PF13333">
    <property type="entry name" value="rve_2"/>
    <property type="match status" value="1"/>
</dbReference>
<dbReference type="SUPFAM" id="SSF53098">
    <property type="entry name" value="Ribonuclease H-like"/>
    <property type="match status" value="1"/>
</dbReference>
<dbReference type="EMBL" id="BAABRN010000119">
    <property type="protein sequence ID" value="GAA5504407.1"/>
    <property type="molecule type" value="Genomic_DNA"/>
</dbReference>
<dbReference type="InterPro" id="IPR036397">
    <property type="entry name" value="RNaseH_sf"/>
</dbReference>
<dbReference type="InterPro" id="IPR001584">
    <property type="entry name" value="Integrase_cat-core"/>
</dbReference>
<sequence>MHGQHLVSTLYTDNSVQESFFATLKTELQLDRARLPRAQTRTEVFEWIEVFYNRQRRHSSLGYQSPVAFEEQAPHP</sequence>